<protein>
    <recommendedName>
        <fullName evidence="3">4-oxalocrotonate tautomerase-like domain-containing protein</fullName>
    </recommendedName>
</protein>
<gene>
    <name evidence="4" type="ORF">AR543_09055</name>
</gene>
<dbReference type="InterPro" id="IPR014347">
    <property type="entry name" value="Tautomerase/MIF_sf"/>
</dbReference>
<keyword evidence="2" id="KW-0413">Isomerase</keyword>
<evidence type="ECO:0000256" key="2">
    <source>
        <dbReference type="ARBA" id="ARBA00023235"/>
    </source>
</evidence>
<dbReference type="GO" id="GO:0016853">
    <property type="term" value="F:isomerase activity"/>
    <property type="evidence" value="ECO:0007669"/>
    <property type="project" value="UniProtKB-KW"/>
</dbReference>
<dbReference type="PANTHER" id="PTHR35530:SF1">
    <property type="entry name" value="2-HYDROXYMUCONATE TAUTOMERASE"/>
    <property type="match status" value="1"/>
</dbReference>
<dbReference type="EMBL" id="CP013023">
    <property type="protein sequence ID" value="ANF96130.1"/>
    <property type="molecule type" value="Genomic_DNA"/>
</dbReference>
<dbReference type="SUPFAM" id="SSF55331">
    <property type="entry name" value="Tautomerase/MIF"/>
    <property type="match status" value="1"/>
</dbReference>
<reference evidence="5" key="1">
    <citation type="submission" date="2015-10" db="EMBL/GenBank/DDBJ databases">
        <title>Genome of Paenibacillus bovis sp. nov.</title>
        <authorList>
            <person name="Wu Z."/>
            <person name="Gao C."/>
            <person name="Liu Z."/>
            <person name="Zheng H."/>
        </authorList>
    </citation>
    <scope>NUCLEOTIDE SEQUENCE [LARGE SCALE GENOMIC DNA]</scope>
    <source>
        <strain evidence="5">BD3526</strain>
    </source>
</reference>
<dbReference type="AlphaFoldDB" id="A0A172ZG57"/>
<dbReference type="OrthoDB" id="5405937at2"/>
<dbReference type="Proteomes" id="UP000078148">
    <property type="component" value="Chromosome"/>
</dbReference>
<dbReference type="RefSeq" id="WP_060533725.1">
    <property type="nucleotide sequence ID" value="NZ_CP013023.1"/>
</dbReference>
<dbReference type="Pfam" id="PF01361">
    <property type="entry name" value="Tautomerase"/>
    <property type="match status" value="1"/>
</dbReference>
<dbReference type="KEGG" id="pbv:AR543_09055"/>
<feature type="domain" description="4-oxalocrotonate tautomerase-like" evidence="3">
    <location>
        <begin position="2"/>
        <end position="57"/>
    </location>
</feature>
<dbReference type="Gene3D" id="3.30.429.10">
    <property type="entry name" value="Macrophage Migration Inhibitory Factor"/>
    <property type="match status" value="1"/>
</dbReference>
<accession>A0A172ZG57</accession>
<sequence length="73" mass="8388">MPFITVKVLEGKTVEQKRELVQKMSELVSDVFEVEKEKIFIFFEDLAPHNYGKHGELLPYLNTSSVEESGEQA</sequence>
<evidence type="ECO:0000313" key="5">
    <source>
        <dbReference type="Proteomes" id="UP000078148"/>
    </source>
</evidence>
<organism evidence="4 5">
    <name type="scientific">Paenibacillus bovis</name>
    <dbReference type="NCBI Taxonomy" id="1616788"/>
    <lineage>
        <taxon>Bacteria</taxon>
        <taxon>Bacillati</taxon>
        <taxon>Bacillota</taxon>
        <taxon>Bacilli</taxon>
        <taxon>Bacillales</taxon>
        <taxon>Paenibacillaceae</taxon>
        <taxon>Paenibacillus</taxon>
    </lineage>
</organism>
<dbReference type="InterPro" id="IPR004370">
    <property type="entry name" value="4-OT-like_dom"/>
</dbReference>
<evidence type="ECO:0000313" key="4">
    <source>
        <dbReference type="EMBL" id="ANF96130.1"/>
    </source>
</evidence>
<dbReference type="STRING" id="1616788.AR543_09055"/>
<comment type="similarity">
    <text evidence="1">Belongs to the 4-oxalocrotonate tautomerase family.</text>
</comment>
<proteinExistence type="inferred from homology"/>
<reference evidence="4 5" key="2">
    <citation type="journal article" date="2016" name="Int. J. Syst. Evol. Microbiol.">
        <title>Paenibacillus bovis sp. nov., isolated from raw yak (Bos grunniens) milk.</title>
        <authorList>
            <person name="Gao C."/>
            <person name="Han J."/>
            <person name="Liu Z."/>
            <person name="Xu X."/>
            <person name="Hang F."/>
            <person name="Wu Z."/>
        </authorList>
    </citation>
    <scope>NUCLEOTIDE SEQUENCE [LARGE SCALE GENOMIC DNA]</scope>
    <source>
        <strain evidence="4 5">BD3526</strain>
    </source>
</reference>
<evidence type="ECO:0000256" key="1">
    <source>
        <dbReference type="ARBA" id="ARBA00006723"/>
    </source>
</evidence>
<dbReference type="PANTHER" id="PTHR35530">
    <property type="entry name" value="TAUTOMERASE-RELATED"/>
    <property type="match status" value="1"/>
</dbReference>
<evidence type="ECO:0000259" key="3">
    <source>
        <dbReference type="Pfam" id="PF01361"/>
    </source>
</evidence>
<name>A0A172ZG57_9BACL</name>
<keyword evidence="5" id="KW-1185">Reference proteome</keyword>